<dbReference type="GO" id="GO:0010052">
    <property type="term" value="P:guard cell differentiation"/>
    <property type="evidence" value="ECO:0007669"/>
    <property type="project" value="InterPro"/>
</dbReference>
<dbReference type="InterPro" id="IPR036638">
    <property type="entry name" value="HLH_DNA-bd_sf"/>
</dbReference>
<proteinExistence type="inferred from homology"/>
<dbReference type="SUPFAM" id="SSF47459">
    <property type="entry name" value="HLH, helix-loop-helix DNA-binding domain"/>
    <property type="match status" value="1"/>
</dbReference>
<sequence length="387" mass="40170">MGDGMCELLIDDHCELRRNMSGAEDLFSILETWEDSMNAATGGGGGGGSSAATQPALSRSCTTGGGGGAESGGVGARPTGNNHRRRRSSSGNNEEEEGGVGGGAPAQKKRKGCSAAAEVDVAAADDGATKMSHIAVERNRRKQMNENLAVLRSLMPCFYVKRGDQASIIGGVVDYIKELQQVLRSLEAKKHRKAYAEQVLSPRPPPAVVPAAASPRPLAVKSTPPLSPRVAVPISPRTPTRPGSPYKPPAVVAAAAAAGSRLSHPHPAAAAYMVASPAITPTTSSSSSYSHDQQQHYTQPYLPTLDSLVTELAAQAAGGRPAAAGLSLPDVKVEFAGPNLVLKTVSRRAPGQALKIIAALENLSLEILHVSVTTVDDTMVHSFTIKV</sequence>
<accession>A0AAQ3WX19</accession>
<dbReference type="PANTHER" id="PTHR46684">
    <property type="entry name" value="TRANSCRIPTION FACTOR FAMA"/>
    <property type="match status" value="1"/>
</dbReference>
<evidence type="ECO:0000256" key="4">
    <source>
        <dbReference type="ARBA" id="ARBA00023163"/>
    </source>
</evidence>
<dbReference type="PANTHER" id="PTHR46684:SF4">
    <property type="entry name" value="TRANSCRIPTION FACTOR SPEECHLESS"/>
    <property type="match status" value="1"/>
</dbReference>
<evidence type="ECO:0000313" key="8">
    <source>
        <dbReference type="Proteomes" id="UP001341281"/>
    </source>
</evidence>
<dbReference type="FunFam" id="4.10.280.10:FF:000061">
    <property type="entry name" value="Transcription factor SPEECHLESS"/>
    <property type="match status" value="1"/>
</dbReference>
<evidence type="ECO:0000313" key="7">
    <source>
        <dbReference type="EMBL" id="WVZ77005.1"/>
    </source>
</evidence>
<dbReference type="PROSITE" id="PS50888">
    <property type="entry name" value="BHLH"/>
    <property type="match status" value="1"/>
</dbReference>
<feature type="region of interest" description="Disordered" evidence="5">
    <location>
        <begin position="40"/>
        <end position="112"/>
    </location>
</feature>
<feature type="domain" description="BHLH" evidence="6">
    <location>
        <begin position="128"/>
        <end position="179"/>
    </location>
</feature>
<dbReference type="EMBL" id="CP144749">
    <property type="protein sequence ID" value="WVZ77005.1"/>
    <property type="molecule type" value="Genomic_DNA"/>
</dbReference>
<dbReference type="SMART" id="SM00353">
    <property type="entry name" value="HLH"/>
    <property type="match status" value="1"/>
</dbReference>
<dbReference type="InterPro" id="IPR011598">
    <property type="entry name" value="bHLH_dom"/>
</dbReference>
<keyword evidence="2" id="KW-0805">Transcription regulation</keyword>
<dbReference type="Gene3D" id="4.10.280.10">
    <property type="entry name" value="Helix-loop-helix DNA-binding domain"/>
    <property type="match status" value="1"/>
</dbReference>
<dbReference type="GO" id="GO:0045893">
    <property type="term" value="P:positive regulation of DNA-templated transcription"/>
    <property type="evidence" value="ECO:0007669"/>
    <property type="project" value="TreeGrafter"/>
</dbReference>
<dbReference type="AlphaFoldDB" id="A0AAQ3WX19"/>
<evidence type="ECO:0000259" key="6">
    <source>
        <dbReference type="PROSITE" id="PS50888"/>
    </source>
</evidence>
<dbReference type="Proteomes" id="UP001341281">
    <property type="component" value="Chromosome 05"/>
</dbReference>
<dbReference type="GO" id="GO:0005634">
    <property type="term" value="C:nucleus"/>
    <property type="evidence" value="ECO:0007669"/>
    <property type="project" value="TreeGrafter"/>
</dbReference>
<keyword evidence="3" id="KW-0238">DNA-binding</keyword>
<evidence type="ECO:0000256" key="1">
    <source>
        <dbReference type="ARBA" id="ARBA00005510"/>
    </source>
</evidence>
<dbReference type="Pfam" id="PF00010">
    <property type="entry name" value="HLH"/>
    <property type="match status" value="1"/>
</dbReference>
<keyword evidence="8" id="KW-1185">Reference proteome</keyword>
<dbReference type="CDD" id="cd11448">
    <property type="entry name" value="bHLH_AtFAMA_like"/>
    <property type="match status" value="1"/>
</dbReference>
<dbReference type="GO" id="GO:0003677">
    <property type="term" value="F:DNA binding"/>
    <property type="evidence" value="ECO:0007669"/>
    <property type="project" value="UniProtKB-KW"/>
</dbReference>
<dbReference type="GO" id="GO:0046983">
    <property type="term" value="F:protein dimerization activity"/>
    <property type="evidence" value="ECO:0007669"/>
    <property type="project" value="InterPro"/>
</dbReference>
<evidence type="ECO:0000256" key="5">
    <source>
        <dbReference type="SAM" id="MobiDB-lite"/>
    </source>
</evidence>
<evidence type="ECO:0000256" key="3">
    <source>
        <dbReference type="ARBA" id="ARBA00023125"/>
    </source>
</evidence>
<organism evidence="7 8">
    <name type="scientific">Paspalum notatum var. saurae</name>
    <dbReference type="NCBI Taxonomy" id="547442"/>
    <lineage>
        <taxon>Eukaryota</taxon>
        <taxon>Viridiplantae</taxon>
        <taxon>Streptophyta</taxon>
        <taxon>Embryophyta</taxon>
        <taxon>Tracheophyta</taxon>
        <taxon>Spermatophyta</taxon>
        <taxon>Magnoliopsida</taxon>
        <taxon>Liliopsida</taxon>
        <taxon>Poales</taxon>
        <taxon>Poaceae</taxon>
        <taxon>PACMAD clade</taxon>
        <taxon>Panicoideae</taxon>
        <taxon>Andropogonodae</taxon>
        <taxon>Paspaleae</taxon>
        <taxon>Paspalinae</taxon>
        <taxon>Paspalum</taxon>
    </lineage>
</organism>
<feature type="compositionally biased region" description="Gly residues" evidence="5">
    <location>
        <begin position="63"/>
        <end position="75"/>
    </location>
</feature>
<gene>
    <name evidence="7" type="ORF">U9M48_024910</name>
</gene>
<dbReference type="InterPro" id="IPR044283">
    <property type="entry name" value="FAMA/SPEECHLESS/MUTE-like"/>
</dbReference>
<reference evidence="7 8" key="1">
    <citation type="submission" date="2024-02" db="EMBL/GenBank/DDBJ databases">
        <title>High-quality chromosome-scale genome assembly of Pensacola bahiagrass (Paspalum notatum Flugge var. saurae).</title>
        <authorList>
            <person name="Vega J.M."/>
            <person name="Podio M."/>
            <person name="Orjuela J."/>
            <person name="Siena L.A."/>
            <person name="Pessino S.C."/>
            <person name="Combes M.C."/>
            <person name="Mariac C."/>
            <person name="Albertini E."/>
            <person name="Pupilli F."/>
            <person name="Ortiz J.P.A."/>
            <person name="Leblanc O."/>
        </authorList>
    </citation>
    <scope>NUCLEOTIDE SEQUENCE [LARGE SCALE GENOMIC DNA]</scope>
    <source>
        <strain evidence="7">R1</strain>
        <tissue evidence="7">Leaf</tissue>
    </source>
</reference>
<protein>
    <recommendedName>
        <fullName evidence="6">BHLH domain-containing protein</fullName>
    </recommendedName>
</protein>
<comment type="similarity">
    <text evidence="1">Belongs to the bHLH protein family.</text>
</comment>
<name>A0AAQ3WX19_PASNO</name>
<evidence type="ECO:0000256" key="2">
    <source>
        <dbReference type="ARBA" id="ARBA00023015"/>
    </source>
</evidence>
<keyword evidence="4" id="KW-0804">Transcription</keyword>
<dbReference type="GO" id="GO:0003700">
    <property type="term" value="F:DNA-binding transcription factor activity"/>
    <property type="evidence" value="ECO:0007669"/>
    <property type="project" value="InterPro"/>
</dbReference>